<dbReference type="EMBL" id="QXXA01000013">
    <property type="protein sequence ID" value="NBI07555.1"/>
    <property type="molecule type" value="Genomic_DNA"/>
</dbReference>
<dbReference type="RefSeq" id="WP_160198021.1">
    <property type="nucleotide sequence ID" value="NZ_QXXA01000013.1"/>
</dbReference>
<organism evidence="1 2">
    <name type="scientific">Senegalia massiliensis</name>
    <dbReference type="NCBI Taxonomy" id="1720316"/>
    <lineage>
        <taxon>Bacteria</taxon>
        <taxon>Bacillati</taxon>
        <taxon>Bacillota</taxon>
        <taxon>Clostridia</taxon>
        <taxon>Eubacteriales</taxon>
        <taxon>Clostridiaceae</taxon>
        <taxon>Senegalia</taxon>
    </lineage>
</organism>
<reference evidence="1 2" key="1">
    <citation type="submission" date="2018-08" db="EMBL/GenBank/DDBJ databases">
        <title>Murine metabolic-syndrome-specific gut microbial biobank.</title>
        <authorList>
            <person name="Liu C."/>
        </authorList>
    </citation>
    <scope>NUCLEOTIDE SEQUENCE [LARGE SCALE GENOMIC DNA]</scope>
    <source>
        <strain evidence="1 2">583</strain>
    </source>
</reference>
<name>A0A845QYJ6_9CLOT</name>
<dbReference type="AlphaFoldDB" id="A0A845QYJ6"/>
<evidence type="ECO:0000313" key="1">
    <source>
        <dbReference type="EMBL" id="NBI07555.1"/>
    </source>
</evidence>
<dbReference type="Proteomes" id="UP000467132">
    <property type="component" value="Unassembled WGS sequence"/>
</dbReference>
<gene>
    <name evidence="1" type="ORF">D3Z33_11905</name>
</gene>
<evidence type="ECO:0000313" key="2">
    <source>
        <dbReference type="Proteomes" id="UP000467132"/>
    </source>
</evidence>
<proteinExistence type="predicted"/>
<comment type="caution">
    <text evidence="1">The sequence shown here is derived from an EMBL/GenBank/DDBJ whole genome shotgun (WGS) entry which is preliminary data.</text>
</comment>
<protein>
    <submittedName>
        <fullName evidence="1">Uncharacterized protein</fullName>
    </submittedName>
</protein>
<keyword evidence="2" id="KW-1185">Reference proteome</keyword>
<sequence length="110" mass="12886">MSLKRKIKDISNIILGRDAYIKPKYILDFTSEDNKMKRVLYSFSIHIKYPYKVSSMLDIPIENSQLLYSNLLKSKGNVEFQLGDNVCYKTILIPKWATNLILREIHGYLL</sequence>
<accession>A0A845QYJ6</accession>